<dbReference type="Proteomes" id="UP000001307">
    <property type="component" value="Unassembled WGS sequence"/>
</dbReference>
<dbReference type="EMBL" id="FN654231">
    <property type="protein sequence ID" value="CBY16451.1"/>
    <property type="molecule type" value="Genomic_DNA"/>
</dbReference>
<accession>E4Y3Q6</accession>
<sequence length="12" mass="1202">LENTSTVEVGPG</sequence>
<dbReference type="InParanoid" id="E4Y3Q6"/>
<proteinExistence type="predicted"/>
<protein>
    <submittedName>
        <fullName evidence="1">Uncharacterized protein</fullName>
    </submittedName>
</protein>
<name>E4Y3Q6_OIKDI</name>
<feature type="non-terminal residue" evidence="1">
    <location>
        <position position="1"/>
    </location>
</feature>
<evidence type="ECO:0000313" key="2">
    <source>
        <dbReference type="Proteomes" id="UP000001307"/>
    </source>
</evidence>
<evidence type="ECO:0000313" key="1">
    <source>
        <dbReference type="EMBL" id="CBY16451.1"/>
    </source>
</evidence>
<reference evidence="1" key="1">
    <citation type="journal article" date="2010" name="Science">
        <title>Plasticity of animal genome architecture unmasked by rapid evolution of a pelagic tunicate.</title>
        <authorList>
            <person name="Denoeud F."/>
            <person name="Henriet S."/>
            <person name="Mungpakdee S."/>
            <person name="Aury J.M."/>
            <person name="Da Silva C."/>
            <person name="Brinkmann H."/>
            <person name="Mikhaleva J."/>
            <person name="Olsen L.C."/>
            <person name="Jubin C."/>
            <person name="Canestro C."/>
            <person name="Bouquet J.M."/>
            <person name="Danks G."/>
            <person name="Poulain J."/>
            <person name="Campsteijn C."/>
            <person name="Adamski M."/>
            <person name="Cross I."/>
            <person name="Yadetie F."/>
            <person name="Muffato M."/>
            <person name="Louis A."/>
            <person name="Butcher S."/>
            <person name="Tsagkogeorga G."/>
            <person name="Konrad A."/>
            <person name="Singh S."/>
            <person name="Jensen M.F."/>
            <person name="Cong E.H."/>
            <person name="Eikeseth-Otteraa H."/>
            <person name="Noel B."/>
            <person name="Anthouard V."/>
            <person name="Porcel B.M."/>
            <person name="Kachouri-Lafond R."/>
            <person name="Nishino A."/>
            <person name="Ugolini M."/>
            <person name="Chourrout P."/>
            <person name="Nishida H."/>
            <person name="Aasland R."/>
            <person name="Huzurbazar S."/>
            <person name="Westhof E."/>
            <person name="Delsuc F."/>
            <person name="Lehrach H."/>
            <person name="Reinhardt R."/>
            <person name="Weissenbach J."/>
            <person name="Roy S.W."/>
            <person name="Artiguenave F."/>
            <person name="Postlethwait J.H."/>
            <person name="Manak J.R."/>
            <person name="Thompson E.M."/>
            <person name="Jaillon O."/>
            <person name="Du Pasquier L."/>
            <person name="Boudinot P."/>
            <person name="Liberles D.A."/>
            <person name="Volff J.N."/>
            <person name="Philippe H."/>
            <person name="Lenhard B."/>
            <person name="Roest Crollius H."/>
            <person name="Wincker P."/>
            <person name="Chourrout D."/>
        </authorList>
    </citation>
    <scope>NUCLEOTIDE SEQUENCE [LARGE SCALE GENOMIC DNA]</scope>
</reference>
<keyword evidence="2" id="KW-1185">Reference proteome</keyword>
<gene>
    <name evidence="1" type="ORF">GSOID_T00001618001</name>
</gene>
<organism evidence="1">
    <name type="scientific">Oikopleura dioica</name>
    <name type="common">Tunicate</name>
    <dbReference type="NCBI Taxonomy" id="34765"/>
    <lineage>
        <taxon>Eukaryota</taxon>
        <taxon>Metazoa</taxon>
        <taxon>Chordata</taxon>
        <taxon>Tunicata</taxon>
        <taxon>Appendicularia</taxon>
        <taxon>Copelata</taxon>
        <taxon>Oikopleuridae</taxon>
        <taxon>Oikopleura</taxon>
    </lineage>
</organism>